<dbReference type="RefSeq" id="WP_014454772.1">
    <property type="nucleotide sequence ID" value="NC_017098.1"/>
</dbReference>
<dbReference type="eggNOG" id="COG0457">
    <property type="taxonomic scope" value="Bacteria"/>
</dbReference>
<feature type="compositionally biased region" description="Acidic residues" evidence="1">
    <location>
        <begin position="323"/>
        <end position="345"/>
    </location>
</feature>
<dbReference type="STRING" id="889378.Spiaf_0675"/>
<dbReference type="InterPro" id="IPR058123">
    <property type="entry name" value="FlcA_N"/>
</dbReference>
<sequence length="1079" mass="121625">MPNKEDLQQFQQHLATLAGEQEVLSGEGRQPELVEPPRPEDTAAQFADLLDTPEPAAEPEPTSDYSEQLFQSVQPPEDDDMPASPEGEMPGGFEFDDEDPFAEADQGDLPGDLLDDTGFAESPDLSPDADLEDQDLPGDDLDDFDLEGFAAQDFDEEVDASPDEGELPDLADATPGEAMEPDEAVEPYETVEPEEALSGEEFAALADEADAMPDEAAEPGEAPPPDDDFGSFDDIEDIADIDDIGSVDDIDDIDSLGDIGSVDESADAGDMPADDFSTPDFSDFSLDDIEDETPAAAPGDTGEMEDFSLPDEDMAEAGGVQDTDLDDFGVGDDFDAAPDFDSVPDFDAGGDFDSFGNEAGGELGAVDELSGFDDDDDLDVDEFSLGDFGAEFGVLEDDGGEHGIEETFAAADDDAEVLEEAAEDQLQLSEEDFSRLRQNLQKLPLNVKIHVEDIIAEGHGSPRQQRALLDQVIAGDSPRNIAGSAGRILGKKIQVPRGYEKHTGEEFEERKDSLGYQLRNVVWPVVRTALVIMALTAAFSLSVYNFIFSPLYAGHLYRQGYEQLQENAFPEAERLFNRARDFHHSRRWYIRYAEAYRGMHEFQRARSRFQDALDRWPRSKDTLLAWGEMESADLVNYPRAEELLRSYYPPEASAPYDYDIELARGDNFLRWGEQEPERYEDARRTYARLLEREGLQDILLFRMLRYFVRTDNLEEVNRLRAHFALTDPEVDGEAYAELGGYLIDKHLENPRLHSLDGVNTILLDALDAAPRHPPVYYHLARQNRISSDRTAENRALDTAITLFEDNRPLGRLDMEMLLDSIIRRGENHARREQDLDALRYLTRAQAEYENAIDRMLIRQQPRFGRLYNRIGDIYYYRGSEFEDALGMFQEARRHGYAPREQDYKIGVIHYRATRFDDALEAFTDARGTFSDERNLDYAMANTLFRRGSYSAAVGYYSRLLEQLRAERRAIPNLFVDENPTHRALVEYLRRVTNNLGVARLRESQLTGSRETWTRGIGNLTESAEISENFFRDPETAERAEIINLGYLNVRSSLLPDDSFEVEIFDSLLMDFEDREFRSY</sequence>
<dbReference type="InterPro" id="IPR058109">
    <property type="entry name" value="FlcA_C"/>
</dbReference>
<reference evidence="3" key="1">
    <citation type="journal article" date="2013" name="Stand. Genomic Sci.">
        <title>Complete genome sequence of the halophilic bacterium Spirochaeta africana type strain (Z-7692(T)) from the alkaline Lake Magadi in the East African Rift.</title>
        <authorList>
            <person name="Liolos K."/>
            <person name="Abt B."/>
            <person name="Scheuner C."/>
            <person name="Teshima H."/>
            <person name="Held B."/>
            <person name="Lapidus A."/>
            <person name="Nolan M."/>
            <person name="Lucas S."/>
            <person name="Deshpande S."/>
            <person name="Cheng J.F."/>
            <person name="Tapia R."/>
            <person name="Goodwin L.A."/>
            <person name="Pitluck S."/>
            <person name="Pagani I."/>
            <person name="Ivanova N."/>
            <person name="Mavromatis K."/>
            <person name="Mikhailova N."/>
            <person name="Huntemann M."/>
            <person name="Pati A."/>
            <person name="Chen A."/>
            <person name="Palaniappan K."/>
            <person name="Land M."/>
            <person name="Rohde M."/>
            <person name="Tindall B.J."/>
            <person name="Detter J.C."/>
            <person name="Goker M."/>
            <person name="Bristow J."/>
            <person name="Eisen J.A."/>
            <person name="Markowitz V."/>
            <person name="Hugenholtz P."/>
            <person name="Woyke T."/>
            <person name="Klenk H.P."/>
            <person name="Kyrpides N.C."/>
        </authorList>
    </citation>
    <scope>NUCLEOTIDE SEQUENCE</scope>
    <source>
        <strain evidence="3">ATCC 700263 / DSM 8902 / Z-7692</strain>
    </source>
</reference>
<protein>
    <recommendedName>
        <fullName evidence="4">Tetratricopeptide repeat protein</fullName>
    </recommendedName>
</protein>
<feature type="compositionally biased region" description="Acidic residues" evidence="1">
    <location>
        <begin position="302"/>
        <end position="315"/>
    </location>
</feature>
<dbReference type="HOGENOM" id="CLU_006550_0_0_12"/>
<dbReference type="SUPFAM" id="SSF48452">
    <property type="entry name" value="TPR-like"/>
    <property type="match status" value="2"/>
</dbReference>
<feature type="compositionally biased region" description="Low complexity" evidence="1">
    <location>
        <begin position="274"/>
        <end position="284"/>
    </location>
</feature>
<feature type="compositionally biased region" description="Acidic residues" evidence="1">
    <location>
        <begin position="153"/>
        <end position="169"/>
    </location>
</feature>
<feature type="compositionally biased region" description="Acidic residues" evidence="1">
    <location>
        <begin position="207"/>
        <end position="255"/>
    </location>
</feature>
<evidence type="ECO:0000313" key="2">
    <source>
        <dbReference type="EMBL" id="AFG36775.1"/>
    </source>
</evidence>
<dbReference type="NCBIfam" id="NF047371">
    <property type="entry name" value="FlcA_CTERM"/>
    <property type="match status" value="1"/>
</dbReference>
<evidence type="ECO:0008006" key="4">
    <source>
        <dbReference type="Google" id="ProtNLM"/>
    </source>
</evidence>
<dbReference type="Gene3D" id="1.25.40.10">
    <property type="entry name" value="Tetratricopeptide repeat domain"/>
    <property type="match status" value="3"/>
</dbReference>
<organism evidence="2 3">
    <name type="scientific">Spirochaeta africana (strain ATCC 700263 / DSM 8902 / Z-7692)</name>
    <dbReference type="NCBI Taxonomy" id="889378"/>
    <lineage>
        <taxon>Bacteria</taxon>
        <taxon>Pseudomonadati</taxon>
        <taxon>Spirochaetota</taxon>
        <taxon>Spirochaetia</taxon>
        <taxon>Spirochaetales</taxon>
        <taxon>Spirochaetaceae</taxon>
        <taxon>Spirochaeta</taxon>
    </lineage>
</organism>
<dbReference type="KEGG" id="sfc:Spiaf_0675"/>
<feature type="region of interest" description="Disordered" evidence="1">
    <location>
        <begin position="19"/>
        <end position="345"/>
    </location>
</feature>
<dbReference type="AlphaFoldDB" id="H9UGY2"/>
<dbReference type="Pfam" id="PF13432">
    <property type="entry name" value="TPR_16"/>
    <property type="match status" value="1"/>
</dbReference>
<dbReference type="Proteomes" id="UP000007383">
    <property type="component" value="Chromosome"/>
</dbReference>
<feature type="compositionally biased region" description="Acidic residues" evidence="1">
    <location>
        <begin position="127"/>
        <end position="146"/>
    </location>
</feature>
<proteinExistence type="predicted"/>
<evidence type="ECO:0000256" key="1">
    <source>
        <dbReference type="SAM" id="MobiDB-lite"/>
    </source>
</evidence>
<feature type="compositionally biased region" description="Acidic residues" evidence="1">
    <location>
        <begin position="179"/>
        <end position="198"/>
    </location>
</feature>
<accession>H9UGY2</accession>
<dbReference type="InterPro" id="IPR011990">
    <property type="entry name" value="TPR-like_helical_dom_sf"/>
</dbReference>
<evidence type="ECO:0000313" key="3">
    <source>
        <dbReference type="Proteomes" id="UP000007383"/>
    </source>
</evidence>
<keyword evidence="3" id="KW-1185">Reference proteome</keyword>
<feature type="compositionally biased region" description="Basic and acidic residues" evidence="1">
    <location>
        <begin position="29"/>
        <end position="41"/>
    </location>
</feature>
<feature type="compositionally biased region" description="Polar residues" evidence="1">
    <location>
        <begin position="63"/>
        <end position="74"/>
    </location>
</feature>
<dbReference type="EMBL" id="CP003282">
    <property type="protein sequence ID" value="AFG36775.1"/>
    <property type="molecule type" value="Genomic_DNA"/>
</dbReference>
<dbReference type="OrthoDB" id="349862at2"/>
<feature type="compositionally biased region" description="Acidic residues" evidence="1">
    <location>
        <begin position="94"/>
        <end position="106"/>
    </location>
</feature>
<gene>
    <name evidence="2" type="ordered locus">Spiaf_0675</name>
</gene>
<dbReference type="NCBIfam" id="NF047372">
    <property type="entry name" value="FlcA_NTERM"/>
    <property type="match status" value="1"/>
</dbReference>
<name>H9UGY2_SPIAZ</name>
<dbReference type="PATRIC" id="fig|889378.3.peg.684"/>